<dbReference type="GO" id="GO:0070210">
    <property type="term" value="C:Rpd3L-Expanded complex"/>
    <property type="evidence" value="ECO:0007669"/>
    <property type="project" value="TreeGrafter"/>
</dbReference>
<dbReference type="GO" id="GO:0003682">
    <property type="term" value="F:chromatin binding"/>
    <property type="evidence" value="ECO:0007669"/>
    <property type="project" value="TreeGrafter"/>
</dbReference>
<dbReference type="GO" id="GO:0006357">
    <property type="term" value="P:regulation of transcription by RNA polymerase II"/>
    <property type="evidence" value="ECO:0007669"/>
    <property type="project" value="TreeGrafter"/>
</dbReference>
<dbReference type="Gene3D" id="1.10.10.10">
    <property type="entry name" value="Winged helix-like DNA-binding domain superfamily/Winged helix DNA-binding domain"/>
    <property type="match status" value="1"/>
</dbReference>
<evidence type="ECO:0000313" key="1">
    <source>
        <dbReference type="EMBL" id="CAI4052346.1"/>
    </source>
</evidence>
<dbReference type="SUPFAM" id="SSF46689">
    <property type="entry name" value="Homeodomain-like"/>
    <property type="match status" value="1"/>
</dbReference>
<dbReference type="PANTHER" id="PTHR12374">
    <property type="entry name" value="TRANSCRIPTIONAL ADAPTOR 2 ADA2 -RELATED"/>
    <property type="match status" value="1"/>
</dbReference>
<dbReference type="InterPro" id="IPR007526">
    <property type="entry name" value="SWIRM"/>
</dbReference>
<dbReference type="PROSITE" id="PS50934">
    <property type="entry name" value="SWIRM"/>
    <property type="match status" value="1"/>
</dbReference>
<reference evidence="1" key="1">
    <citation type="submission" date="2022-10" db="EMBL/GenBank/DDBJ databases">
        <authorList>
            <person name="Byrne P K."/>
        </authorList>
    </citation>
    <scope>NUCLEOTIDE SEQUENCE</scope>
    <source>
        <strain evidence="1">IFO1802</strain>
    </source>
</reference>
<dbReference type="PANTHER" id="PTHR12374:SF21">
    <property type="entry name" value="SWIRM DOMAIN-CONTAINING PROTEIN FUN19-RELATED"/>
    <property type="match status" value="1"/>
</dbReference>
<dbReference type="InterPro" id="IPR036388">
    <property type="entry name" value="WH-like_DNA-bd_sf"/>
</dbReference>
<organism evidence="1 2">
    <name type="scientific">Saccharomyces kudriavzevii (strain ATCC MYA-4449 / AS 2.2408 / CBS 8840 / NBRC 1802 / NCYC 2889)</name>
    <name type="common">Yeast</name>
    <dbReference type="NCBI Taxonomy" id="226230"/>
    <lineage>
        <taxon>Eukaryota</taxon>
        <taxon>Fungi</taxon>
        <taxon>Dikarya</taxon>
        <taxon>Ascomycota</taxon>
        <taxon>Saccharomycotina</taxon>
        <taxon>Saccharomycetes</taxon>
        <taxon>Saccharomycetales</taxon>
        <taxon>Saccharomycetaceae</taxon>
        <taxon>Saccharomyces</taxon>
    </lineage>
</organism>
<proteinExistence type="predicted"/>
<dbReference type="InterPro" id="IPR009057">
    <property type="entry name" value="Homeodomain-like_sf"/>
</dbReference>
<dbReference type="Pfam" id="PF04433">
    <property type="entry name" value="SWIRM"/>
    <property type="match status" value="1"/>
</dbReference>
<evidence type="ECO:0000313" key="2">
    <source>
        <dbReference type="Proteomes" id="UP001162087"/>
    </source>
</evidence>
<accession>A0AA35J927</accession>
<dbReference type="Proteomes" id="UP001162087">
    <property type="component" value="Chromosome 15"/>
</dbReference>
<dbReference type="GO" id="GO:0006338">
    <property type="term" value="P:chromatin remodeling"/>
    <property type="evidence" value="ECO:0007669"/>
    <property type="project" value="TreeGrafter"/>
</dbReference>
<dbReference type="GO" id="GO:0003713">
    <property type="term" value="F:transcription coactivator activity"/>
    <property type="evidence" value="ECO:0007669"/>
    <property type="project" value="TreeGrafter"/>
</dbReference>
<keyword evidence="2" id="KW-1185">Reference proteome</keyword>
<gene>
    <name evidence="1" type="primary">SKDI15G4740</name>
    <name evidence="1" type="ORF">SKDI_15G4740</name>
</gene>
<name>A0AA35J927_SACK1</name>
<sequence length="367" mass="42363">MLDNMQFHSPAPEHPQLNRVINGNPASHRLGYKLHQQVQRLTMVSENIEGRLNLMESSHGSMSDSSGVCAIDASVDDYLIPSPPLSPKLRHISIVNQRQPIDMKSDHSHSIMLTPVWEQGLNCHKYNCNTRNFLSQYTFFQDMKSTKRIPIKENRRSKMVRSVPASEVLPKRRRYDRKIKKRSRELYDDDDVETGLENYDEESGSAQEVPVRSVTPIRQVKRPPHTISSPLASQGIVNSVPKYVPSMSWEKLPDYSPSLRTLPSDNTKVLKVEWKGSPMDLSHDPLKQHLHPAELVLAQILRLPCDLYLDSKRRFFLEKVHRFKKGLPFRRTDAQKACRIDVNKASRLFAAFEKVGWLQDKQFEDYL</sequence>
<protein>
    <submittedName>
        <fullName evidence="1">Uncharacterized protein</fullName>
    </submittedName>
</protein>
<dbReference type="EMBL" id="OX365910">
    <property type="protein sequence ID" value="CAI4052346.1"/>
    <property type="molecule type" value="Genomic_DNA"/>
</dbReference>
<dbReference type="OrthoDB" id="5598695at2759"/>